<evidence type="ECO:0000256" key="1">
    <source>
        <dbReference type="SAM" id="MobiDB-lite"/>
    </source>
</evidence>
<evidence type="ECO:0000259" key="2">
    <source>
        <dbReference type="Pfam" id="PF08434"/>
    </source>
</evidence>
<name>A0ABY6L4X2_9ARAC</name>
<gene>
    <name evidence="3" type="ORF">LAZ67_13002964</name>
</gene>
<feature type="domain" description="Calcium-activated chloride channel N-terminal" evidence="2">
    <location>
        <begin position="2"/>
        <end position="76"/>
    </location>
</feature>
<evidence type="ECO:0000313" key="3">
    <source>
        <dbReference type="EMBL" id="UYV76184.1"/>
    </source>
</evidence>
<accession>A0ABY6L4X2</accession>
<keyword evidence="4" id="KW-1185">Reference proteome</keyword>
<reference evidence="3 4" key="1">
    <citation type="submission" date="2022-01" db="EMBL/GenBank/DDBJ databases">
        <title>A chromosomal length assembly of Cordylochernes scorpioides.</title>
        <authorList>
            <person name="Zeh D."/>
            <person name="Zeh J."/>
        </authorList>
    </citation>
    <scope>NUCLEOTIDE SEQUENCE [LARGE SCALE GENOMIC DNA]</scope>
    <source>
        <strain evidence="3">IN4F17</strain>
        <tissue evidence="3">Whole Body</tissue>
    </source>
</reference>
<dbReference type="Gene3D" id="3.10.10.10">
    <property type="entry name" value="HIV Type 1 Reverse Transcriptase, subunit A, domain 1"/>
    <property type="match status" value="1"/>
</dbReference>
<organism evidence="3 4">
    <name type="scientific">Cordylochernes scorpioides</name>
    <dbReference type="NCBI Taxonomy" id="51811"/>
    <lineage>
        <taxon>Eukaryota</taxon>
        <taxon>Metazoa</taxon>
        <taxon>Ecdysozoa</taxon>
        <taxon>Arthropoda</taxon>
        <taxon>Chelicerata</taxon>
        <taxon>Arachnida</taxon>
        <taxon>Pseudoscorpiones</taxon>
        <taxon>Cheliferoidea</taxon>
        <taxon>Chernetidae</taxon>
        <taxon>Cordylochernes</taxon>
    </lineage>
</organism>
<sequence length="255" mass="29072">MFDSAEVRVDQPNPNFGHDPYTLQPGGCGDPGLYVHFTPDFILGSYNRSMGNIETAGRQVVHEWAHLRYGVFDEYGIPGDSQYPAFYFEKNGENKTINPLCNFNSFDIPNTNVKLIDPNSNPIIDFNSFHSMRQPGSITNYNSYLDLSKVDINPNFSNQTISDILHKYKNVFSKHNFDIGHIKTNPICISLLDNIPIAQKPYRTSFYNNAEIQKQITELLKYDIIRPSSSPYSSPALLVNKKSDNPNHPTRLYRL</sequence>
<protein>
    <recommendedName>
        <fullName evidence="2">Calcium-activated chloride channel N-terminal domain-containing protein</fullName>
    </recommendedName>
</protein>
<evidence type="ECO:0000313" key="4">
    <source>
        <dbReference type="Proteomes" id="UP001235939"/>
    </source>
</evidence>
<dbReference type="SUPFAM" id="SSF56672">
    <property type="entry name" value="DNA/RNA polymerases"/>
    <property type="match status" value="1"/>
</dbReference>
<proteinExistence type="predicted"/>
<dbReference type="InterPro" id="IPR043502">
    <property type="entry name" value="DNA/RNA_pol_sf"/>
</dbReference>
<dbReference type="Proteomes" id="UP001235939">
    <property type="component" value="Chromosome 13"/>
</dbReference>
<dbReference type="Pfam" id="PF08434">
    <property type="entry name" value="CLCA"/>
    <property type="match status" value="1"/>
</dbReference>
<feature type="region of interest" description="Disordered" evidence="1">
    <location>
        <begin position="236"/>
        <end position="255"/>
    </location>
</feature>
<dbReference type="InterPro" id="IPR013642">
    <property type="entry name" value="CLCA_N"/>
</dbReference>
<dbReference type="EMBL" id="CP092875">
    <property type="protein sequence ID" value="UYV76184.1"/>
    <property type="molecule type" value="Genomic_DNA"/>
</dbReference>